<reference evidence="2" key="1">
    <citation type="submission" date="2021-01" db="EMBL/GenBank/DDBJ databases">
        <authorList>
            <person name="Corre E."/>
            <person name="Pelletier E."/>
            <person name="Niang G."/>
            <person name="Scheremetjew M."/>
            <person name="Finn R."/>
            <person name="Kale V."/>
            <person name="Holt S."/>
            <person name="Cochrane G."/>
            <person name="Meng A."/>
            <person name="Brown T."/>
            <person name="Cohen L."/>
        </authorList>
    </citation>
    <scope>NUCLEOTIDE SEQUENCE</scope>
    <source>
        <strain evidence="2">CCMP281</strain>
    </source>
</reference>
<dbReference type="Gene3D" id="2.160.20.10">
    <property type="entry name" value="Single-stranded right-handed beta-helix, Pectin lyase-like"/>
    <property type="match status" value="1"/>
</dbReference>
<gene>
    <name evidence="2" type="ORF">HERI1096_LOCUS19223</name>
</gene>
<dbReference type="InterPro" id="IPR006626">
    <property type="entry name" value="PbH1"/>
</dbReference>
<dbReference type="InterPro" id="IPR012334">
    <property type="entry name" value="Pectin_lyas_fold"/>
</dbReference>
<dbReference type="Pfam" id="PF13229">
    <property type="entry name" value="Beta_helix"/>
    <property type="match status" value="1"/>
</dbReference>
<dbReference type="NCBIfam" id="TIGR03804">
    <property type="entry name" value="para_beta_helix"/>
    <property type="match status" value="1"/>
</dbReference>
<evidence type="ECO:0000259" key="1">
    <source>
        <dbReference type="Pfam" id="PF13229"/>
    </source>
</evidence>
<name>A0A7S3AXH7_9EUKA</name>
<organism evidence="2">
    <name type="scientific">Haptolina ericina</name>
    <dbReference type="NCBI Taxonomy" id="156174"/>
    <lineage>
        <taxon>Eukaryota</taxon>
        <taxon>Haptista</taxon>
        <taxon>Haptophyta</taxon>
        <taxon>Prymnesiophyceae</taxon>
        <taxon>Prymnesiales</taxon>
        <taxon>Prymnesiaceae</taxon>
        <taxon>Haptolina</taxon>
    </lineage>
</organism>
<sequence length="387" mass="41560">MPTVTASSFTPPFDVGYNYALYVDATSGSDLNDGRSQSSALASLQKVSQMATSSTAIYVANGTYHNQNFGTGSVNSGSVVRFLNLTNILLSNLPGHSPRIEFDGLAGVSCYNVHGFEVRGFWVEGPARQIMYEEAIADRPLHSKRFSGRGIAVWGGDHIHIHDNVVSHAPGAGIRVDGSDYCTIAANVVYNNTWWSANAESGVVLAQSRSTDTVNTIKMHIDSNTVFGNINLIMYHSASLSDLADGPILDGSGIHVSQSFESYPYGWIELVNNVVFSNGVDGILVQATDRVIIRSNVLFANGEVPRTPSMSRQSYAGLTMLSANDVLLWNNSVSTSLAEDYAYVMDADSSLHPNSPSEEMNLACSNHVSTILLGLVDVSPACTSQFV</sequence>
<dbReference type="SUPFAM" id="SSF51126">
    <property type="entry name" value="Pectin lyase-like"/>
    <property type="match status" value="1"/>
</dbReference>
<dbReference type="EMBL" id="HBHX01034654">
    <property type="protein sequence ID" value="CAE0118524.1"/>
    <property type="molecule type" value="Transcribed_RNA"/>
</dbReference>
<evidence type="ECO:0000313" key="2">
    <source>
        <dbReference type="EMBL" id="CAE0118524.1"/>
    </source>
</evidence>
<dbReference type="InterPro" id="IPR039448">
    <property type="entry name" value="Beta_helix"/>
</dbReference>
<dbReference type="SMART" id="SM00710">
    <property type="entry name" value="PbH1"/>
    <property type="match status" value="4"/>
</dbReference>
<protein>
    <recommendedName>
        <fullName evidence="1">Right handed beta helix domain-containing protein</fullName>
    </recommendedName>
</protein>
<proteinExistence type="predicted"/>
<dbReference type="InterPro" id="IPR022441">
    <property type="entry name" value="Para_beta_helix_rpt-2"/>
</dbReference>
<accession>A0A7S3AXH7</accession>
<dbReference type="AlphaFoldDB" id="A0A7S3AXH7"/>
<dbReference type="InterPro" id="IPR011050">
    <property type="entry name" value="Pectin_lyase_fold/virulence"/>
</dbReference>
<feature type="domain" description="Right handed beta helix" evidence="1">
    <location>
        <begin position="113"/>
        <end position="237"/>
    </location>
</feature>